<organism evidence="1 2">
    <name type="scientific">Linderina macrospora</name>
    <dbReference type="NCBI Taxonomy" id="4868"/>
    <lineage>
        <taxon>Eukaryota</taxon>
        <taxon>Fungi</taxon>
        <taxon>Fungi incertae sedis</taxon>
        <taxon>Zoopagomycota</taxon>
        <taxon>Kickxellomycotina</taxon>
        <taxon>Kickxellomycetes</taxon>
        <taxon>Kickxellales</taxon>
        <taxon>Kickxellaceae</taxon>
        <taxon>Linderina</taxon>
    </lineage>
</organism>
<sequence length="781" mass="84938">LCHETAKALQTNSHEAPMSSEKARQIIDTALPNGGLRMNLGNGRNGVYVAPCERRLECPLEKQGEYLVHTHQPKIITDLSKVEFGIRVDGWRRVVFKTVSDSALAQRELAFYHKVAETESAHVMQLLDEFTDNSAKHVMVFPRMNSLSIQGHDLFDIAYLARQLLIALEDLHRLGIAHLDITPTNLMADPKDGSHIELIDFGLACDLSATESGQLPSRGTCGFVAPEVLSGTAHDLRADIYSAGVVLGMMLQNYLPTVDLRLLGGPLIRSDTTDMIISQIDELLDAYEYTPEQAEFIECQTTFVPKPMPEHRRSSIPSDMKPLAKKAAHDSSQPSVEHVSRPASPPPPPPPAQYPSSPSAPYGARHARTYSDEDDEAAAFAAAFVGGGSSMYSNYCDMDDTDMLPDTSRFTGQSFYSRNSYSTSQLGRYVSNSRTGNELQYAHSIAGCDIDSGIEASYPNSTGYCVSPSTTPVYSASRDPAMHGTTRGNSLPEILESASASHSSSRYAHSKSKKLPFTVSAIRPSASTQSNGSAGSSAARKPGRVPLGVLHAADLLRWTLQAKPQCRPTATQALEHPFLASVVIKPRRRNTSTAVTSYESPSLVARPDAECVAMPTCRPLDATKPHSRAMAMSQDDGLCMACTCHSSTPLLHGGENMEGSAMESARMMMVCAEPSACSTKVASPSASKSPSPDSSVSSSVRDEGIFKNSGVCEIHVWEREMYSRLSRASHRGYDRMGDDRHHYGGGYASSNNACDDEVSHFYSAKTGYDDDDEDHLTSYYY</sequence>
<evidence type="ECO:0000313" key="2">
    <source>
        <dbReference type="Proteomes" id="UP001150603"/>
    </source>
</evidence>
<proteinExistence type="predicted"/>
<reference evidence="1" key="1">
    <citation type="submission" date="2022-07" db="EMBL/GenBank/DDBJ databases">
        <title>Phylogenomic reconstructions and comparative analyses of Kickxellomycotina fungi.</title>
        <authorList>
            <person name="Reynolds N.K."/>
            <person name="Stajich J.E."/>
            <person name="Barry K."/>
            <person name="Grigoriev I.V."/>
            <person name="Crous P."/>
            <person name="Smith M.E."/>
        </authorList>
    </citation>
    <scope>NUCLEOTIDE SEQUENCE</scope>
    <source>
        <strain evidence="1">NRRL 5244</strain>
    </source>
</reference>
<dbReference type="Proteomes" id="UP001150603">
    <property type="component" value="Unassembled WGS sequence"/>
</dbReference>
<comment type="caution">
    <text evidence="1">The sequence shown here is derived from an EMBL/GenBank/DDBJ whole genome shotgun (WGS) entry which is preliminary data.</text>
</comment>
<gene>
    <name evidence="1" type="ORF">FBU59_001981</name>
</gene>
<dbReference type="EMBL" id="JANBPW010001014">
    <property type="protein sequence ID" value="KAJ1946639.1"/>
    <property type="molecule type" value="Genomic_DNA"/>
</dbReference>
<accession>A0ACC1JCA6</accession>
<keyword evidence="2" id="KW-1185">Reference proteome</keyword>
<name>A0ACC1JCA6_9FUNG</name>
<evidence type="ECO:0000313" key="1">
    <source>
        <dbReference type="EMBL" id="KAJ1946639.1"/>
    </source>
</evidence>
<feature type="non-terminal residue" evidence="1">
    <location>
        <position position="1"/>
    </location>
</feature>
<protein>
    <submittedName>
        <fullName evidence="1">Uncharacterized protein</fullName>
    </submittedName>
</protein>